<evidence type="ECO:0000313" key="1">
    <source>
        <dbReference type="EMBL" id="KAK6977399.1"/>
    </source>
</evidence>
<accession>A0AAV9ZB75</accession>
<comment type="caution">
    <text evidence="1">The sequence shown here is derived from an EMBL/GenBank/DDBJ whole genome shotgun (WGS) entry which is preliminary data.</text>
</comment>
<reference evidence="1 2" key="1">
    <citation type="journal article" date="2024" name="J Genomics">
        <title>Draft genome sequencing and assembly of Favolaschia claudopus CIRM-BRFM 2984 isolated from oak limbs.</title>
        <authorList>
            <person name="Navarro D."/>
            <person name="Drula E."/>
            <person name="Chaduli D."/>
            <person name="Cazenave R."/>
            <person name="Ahrendt S."/>
            <person name="Wang J."/>
            <person name="Lipzen A."/>
            <person name="Daum C."/>
            <person name="Barry K."/>
            <person name="Grigoriev I.V."/>
            <person name="Favel A."/>
            <person name="Rosso M.N."/>
            <person name="Martin F."/>
        </authorList>
    </citation>
    <scope>NUCLEOTIDE SEQUENCE [LARGE SCALE GENOMIC DNA]</scope>
    <source>
        <strain evidence="1 2">CIRM-BRFM 2984</strain>
    </source>
</reference>
<keyword evidence="2" id="KW-1185">Reference proteome</keyword>
<dbReference type="AlphaFoldDB" id="A0AAV9ZB75"/>
<dbReference type="EMBL" id="JAWWNJ010000169">
    <property type="protein sequence ID" value="KAK6977399.1"/>
    <property type="molecule type" value="Genomic_DNA"/>
</dbReference>
<evidence type="ECO:0000313" key="2">
    <source>
        <dbReference type="Proteomes" id="UP001362999"/>
    </source>
</evidence>
<proteinExistence type="predicted"/>
<protein>
    <submittedName>
        <fullName evidence="1">Uncharacterized protein</fullName>
    </submittedName>
</protein>
<sequence>MDLQRLQARSVVSTLLFSFFIEIHTSFGFGSRLVSSNIIDTSSNSTKTPIPIVQGDQVNASYRYENSWCLCPSPRPFHVVEKSHYKAEFIYSSPPISAEPMRCAAYWENT</sequence>
<gene>
    <name evidence="1" type="ORF">R3P38DRAFT_3125046</name>
</gene>
<dbReference type="Proteomes" id="UP001362999">
    <property type="component" value="Unassembled WGS sequence"/>
</dbReference>
<name>A0AAV9ZB75_9AGAR</name>
<organism evidence="1 2">
    <name type="scientific">Favolaschia claudopus</name>
    <dbReference type="NCBI Taxonomy" id="2862362"/>
    <lineage>
        <taxon>Eukaryota</taxon>
        <taxon>Fungi</taxon>
        <taxon>Dikarya</taxon>
        <taxon>Basidiomycota</taxon>
        <taxon>Agaricomycotina</taxon>
        <taxon>Agaricomycetes</taxon>
        <taxon>Agaricomycetidae</taxon>
        <taxon>Agaricales</taxon>
        <taxon>Marasmiineae</taxon>
        <taxon>Mycenaceae</taxon>
        <taxon>Favolaschia</taxon>
    </lineage>
</organism>